<dbReference type="GO" id="GO:0019695">
    <property type="term" value="P:choline metabolic process"/>
    <property type="evidence" value="ECO:0007669"/>
    <property type="project" value="TreeGrafter"/>
</dbReference>
<feature type="active site" description="Charge relay system" evidence="7">
    <location>
        <position position="320"/>
    </location>
</feature>
<evidence type="ECO:0000256" key="5">
    <source>
        <dbReference type="ARBA" id="ARBA00023180"/>
    </source>
</evidence>
<comment type="catalytic activity">
    <reaction evidence="6">
        <text>acetylcholine + H2O = choline + acetate + H(+)</text>
        <dbReference type="Rhea" id="RHEA:17561"/>
        <dbReference type="ChEBI" id="CHEBI:15354"/>
        <dbReference type="ChEBI" id="CHEBI:15355"/>
        <dbReference type="ChEBI" id="CHEBI:15377"/>
        <dbReference type="ChEBI" id="CHEBI:15378"/>
        <dbReference type="ChEBI" id="CHEBI:30089"/>
        <dbReference type="EC" id="3.1.1.7"/>
    </reaction>
</comment>
<keyword evidence="8" id="KW-0732">Signal</keyword>
<feature type="non-terminal residue" evidence="10">
    <location>
        <position position="1"/>
    </location>
</feature>
<dbReference type="InterPro" id="IPR029058">
    <property type="entry name" value="AB_hydrolase_fold"/>
</dbReference>
<comment type="similarity">
    <text evidence="1">Belongs to the type-B carboxylesterase/lipase family.</text>
</comment>
<keyword evidence="3" id="KW-0378">Hydrolase</keyword>
<dbReference type="EMBL" id="OC859078">
    <property type="protein sequence ID" value="CAD7627174.1"/>
    <property type="molecule type" value="Genomic_DNA"/>
</dbReference>
<sequence length="1028" mass="115455">FVTIVILYFTSINVYCIDVNTSIGVVRGRTLHVLDTNVDQFLGIPYAEPPVGKLRFAKPEPISKPFPDIIDATKPKNSCIQREGIFPIAPGAGMSEDCLVLNIWTTNTTALKPVMFWIYGGGLNSGSIFMEIYNGTALATNDVVVVSVNYRLGPFGFLYGDREDAPGNVGFYDQLLGLKWVRENIHSFGGDRDQITIFGESSGSWSVSAHILSPLSKGMFQRAIMESGANMFNKDRDVVNKTEALSQAKAMAKGLKCNETEDWIQCLRRADAKELLKYESSYALYPVFETEFLPIRPHQAFNEKKFNTDVDLIAGITHDEGSKLSYLVIKDPDHMTLTDFYNGLKALDESIGYHNIDVPKVTAHYLKGVNASDSFALRKAFSALAGDLMLGCPTYLFAKRFAQTVKESQSVYFYELLYATNYFAKLMNCDVKTVGICHAMDLPFVFGLPLLDPNNYTPEDRFYSNYIMKMWTKFATDGHLNRDWPQLLNDEPSGAPKVHGLDPKDLPLDVYLKSHVLLYALEILNSIRVVRGPCDVHNLCLHLSCLVLNIWTTNTTALKPVMFWIYGGGLNMGSIFQEVYNGSVLATHDVVVVSVNYRLGPFGFLYGDREDAPGNVGFYDQLLEKTSTHLAEIGIRSPFLVRAPGVGRCPHTYSPRYPKAYWDREDAPGNVGFYDQLLGLKWVRENIHSFGGDKDRITIFGQSAGSWSVSAHILSPLSKGMFQRAIMESGANMYNKDRDVVNKTEALSQAKNIAKQLKCNESEDWIQCLRRANAKDILKYENPIATYPVFGTEFLPISARQAFNEKKFNTDVDLIAGVSRNEGSSFTKAVIKDPAHMTLTDFNNGIKAFDLLGYHNVNVTKVTEYYLKSVNTSDPTALYKSYISLAGDLLLGCPTYLFSKRFAQTVKESQRVYFYELLYASDWFAKDAGCDVTTMGICHGMEIPFVFGLPQLHPKDYSQEDIYYSNVVMKMWTKFATDGHMDSDWPQLLNDEPMGAPKVHGLDPKDLRLVLSDPFHETCDVLWADYFL</sequence>
<evidence type="ECO:0000256" key="3">
    <source>
        <dbReference type="ARBA" id="ARBA00022801"/>
    </source>
</evidence>
<evidence type="ECO:0000256" key="8">
    <source>
        <dbReference type="SAM" id="SignalP"/>
    </source>
</evidence>
<feature type="non-terminal residue" evidence="10">
    <location>
        <position position="1028"/>
    </location>
</feature>
<feature type="signal peptide" evidence="8">
    <location>
        <begin position="1"/>
        <end position="16"/>
    </location>
</feature>
<dbReference type="PANTHER" id="PTHR43918">
    <property type="entry name" value="ACETYLCHOLINESTERASE"/>
    <property type="match status" value="1"/>
</dbReference>
<dbReference type="PANTHER" id="PTHR43918:SF4">
    <property type="entry name" value="CARBOXYLIC ESTER HYDROLASE"/>
    <property type="match status" value="1"/>
</dbReference>
<feature type="active site" description="Acyl-ester intermediate" evidence="7">
    <location>
        <position position="201"/>
    </location>
</feature>
<feature type="active site" description="Charge relay system" evidence="7">
    <location>
        <position position="438"/>
    </location>
</feature>
<dbReference type="GO" id="GO:0003990">
    <property type="term" value="F:acetylcholinesterase activity"/>
    <property type="evidence" value="ECO:0007669"/>
    <property type="project" value="UniProtKB-EC"/>
</dbReference>
<name>A0A7R9Q0R8_9ACAR</name>
<dbReference type="EMBL" id="CAJPIZ010004503">
    <property type="protein sequence ID" value="CAG2107604.1"/>
    <property type="molecule type" value="Genomic_DNA"/>
</dbReference>
<organism evidence="10">
    <name type="scientific">Medioppia subpectinata</name>
    <dbReference type="NCBI Taxonomy" id="1979941"/>
    <lineage>
        <taxon>Eukaryota</taxon>
        <taxon>Metazoa</taxon>
        <taxon>Ecdysozoa</taxon>
        <taxon>Arthropoda</taxon>
        <taxon>Chelicerata</taxon>
        <taxon>Arachnida</taxon>
        <taxon>Acari</taxon>
        <taxon>Acariformes</taxon>
        <taxon>Sarcoptiformes</taxon>
        <taxon>Oribatida</taxon>
        <taxon>Brachypylina</taxon>
        <taxon>Oppioidea</taxon>
        <taxon>Oppiidae</taxon>
        <taxon>Medioppia</taxon>
    </lineage>
</organism>
<evidence type="ECO:0000256" key="6">
    <source>
        <dbReference type="ARBA" id="ARBA00048484"/>
    </source>
</evidence>
<dbReference type="OrthoDB" id="19653at2759"/>
<keyword evidence="11" id="KW-1185">Reference proteome</keyword>
<feature type="domain" description="Carboxylesterase type B" evidence="9">
    <location>
        <begin position="545"/>
        <end position="623"/>
    </location>
</feature>
<evidence type="ECO:0000256" key="4">
    <source>
        <dbReference type="ARBA" id="ARBA00023157"/>
    </source>
</evidence>
<dbReference type="GO" id="GO:0006581">
    <property type="term" value="P:acetylcholine catabolic process"/>
    <property type="evidence" value="ECO:0007669"/>
    <property type="project" value="TreeGrafter"/>
</dbReference>
<dbReference type="Proteomes" id="UP000759131">
    <property type="component" value="Unassembled WGS sequence"/>
</dbReference>
<proteinExistence type="inferred from homology"/>
<feature type="domain" description="Carboxylesterase type B" evidence="9">
    <location>
        <begin position="664"/>
        <end position="992"/>
    </location>
</feature>
<evidence type="ECO:0000256" key="2">
    <source>
        <dbReference type="ARBA" id="ARBA00022487"/>
    </source>
</evidence>
<evidence type="ECO:0000256" key="7">
    <source>
        <dbReference type="PIRSR" id="PIRSR600997-1"/>
    </source>
</evidence>
<keyword evidence="5" id="KW-0325">Glycoprotein</keyword>
<dbReference type="PROSITE" id="PS00122">
    <property type="entry name" value="CARBOXYLESTERASE_B_1"/>
    <property type="match status" value="2"/>
</dbReference>
<reference evidence="10" key="1">
    <citation type="submission" date="2020-11" db="EMBL/GenBank/DDBJ databases">
        <authorList>
            <person name="Tran Van P."/>
        </authorList>
    </citation>
    <scope>NUCLEOTIDE SEQUENCE</scope>
</reference>
<dbReference type="SUPFAM" id="SSF53474">
    <property type="entry name" value="alpha/beta-Hydrolases"/>
    <property type="match status" value="3"/>
</dbReference>
<dbReference type="InterPro" id="IPR019826">
    <property type="entry name" value="Carboxylesterase_B_AS"/>
</dbReference>
<dbReference type="GO" id="GO:0005886">
    <property type="term" value="C:plasma membrane"/>
    <property type="evidence" value="ECO:0007669"/>
    <property type="project" value="TreeGrafter"/>
</dbReference>
<accession>A0A7R9Q0R8</accession>
<dbReference type="Pfam" id="PF00135">
    <property type="entry name" value="COesterase"/>
    <property type="match status" value="3"/>
</dbReference>
<gene>
    <name evidence="10" type="ORF">OSB1V03_LOCUS7604</name>
</gene>
<evidence type="ECO:0000256" key="1">
    <source>
        <dbReference type="ARBA" id="ARBA00005964"/>
    </source>
</evidence>
<evidence type="ECO:0000313" key="10">
    <source>
        <dbReference type="EMBL" id="CAD7627174.1"/>
    </source>
</evidence>
<keyword evidence="4" id="KW-1015">Disulfide bond</keyword>
<evidence type="ECO:0000313" key="11">
    <source>
        <dbReference type="Proteomes" id="UP000759131"/>
    </source>
</evidence>
<dbReference type="InterPro" id="IPR000997">
    <property type="entry name" value="Cholinesterase"/>
</dbReference>
<dbReference type="InterPro" id="IPR002018">
    <property type="entry name" value="CarbesteraseB"/>
</dbReference>
<keyword evidence="2" id="KW-0719">Serine esterase</keyword>
<dbReference type="Gene3D" id="3.40.50.1820">
    <property type="entry name" value="alpha/beta hydrolase"/>
    <property type="match status" value="3"/>
</dbReference>
<feature type="chain" id="PRO_5035680813" description="Carboxylesterase type B domain-containing protein" evidence="8">
    <location>
        <begin position="17"/>
        <end position="1028"/>
    </location>
</feature>
<dbReference type="InterPro" id="IPR050654">
    <property type="entry name" value="AChE-related_enzymes"/>
</dbReference>
<evidence type="ECO:0000259" key="9">
    <source>
        <dbReference type="Pfam" id="PF00135"/>
    </source>
</evidence>
<feature type="domain" description="Carboxylesterase type B" evidence="9">
    <location>
        <begin position="19"/>
        <end position="491"/>
    </location>
</feature>
<dbReference type="PRINTS" id="PR00878">
    <property type="entry name" value="CHOLNESTRASE"/>
</dbReference>
<protein>
    <recommendedName>
        <fullName evidence="9">Carboxylesterase type B domain-containing protein</fullName>
    </recommendedName>
</protein>
<dbReference type="GO" id="GO:0005615">
    <property type="term" value="C:extracellular space"/>
    <property type="evidence" value="ECO:0007669"/>
    <property type="project" value="TreeGrafter"/>
</dbReference>
<dbReference type="AlphaFoldDB" id="A0A7R9Q0R8"/>